<gene>
    <name evidence="1" type="ORF">NA56DRAFT_150631</name>
</gene>
<evidence type="ECO:0000313" key="2">
    <source>
        <dbReference type="Proteomes" id="UP000235672"/>
    </source>
</evidence>
<keyword evidence="2" id="KW-1185">Reference proteome</keyword>
<dbReference type="EMBL" id="KZ613465">
    <property type="protein sequence ID" value="PMD27899.1"/>
    <property type="molecule type" value="Genomic_DNA"/>
</dbReference>
<dbReference type="OrthoDB" id="3477286at2759"/>
<dbReference type="STRING" id="1745343.A0A2J6QNR0"/>
<dbReference type="Proteomes" id="UP000235672">
    <property type="component" value="Unassembled WGS sequence"/>
</dbReference>
<organism evidence="1 2">
    <name type="scientific">Hyaloscypha hepaticicola</name>
    <dbReference type="NCBI Taxonomy" id="2082293"/>
    <lineage>
        <taxon>Eukaryota</taxon>
        <taxon>Fungi</taxon>
        <taxon>Dikarya</taxon>
        <taxon>Ascomycota</taxon>
        <taxon>Pezizomycotina</taxon>
        <taxon>Leotiomycetes</taxon>
        <taxon>Helotiales</taxon>
        <taxon>Hyaloscyphaceae</taxon>
        <taxon>Hyaloscypha</taxon>
    </lineage>
</organism>
<sequence>MERRNADALVGLPTIQRNYSAAGTRHITPIRHRFARRPSYNSMFVEGFVFDRVQTKEEAARLGNIPTSWLAPAGWHDPKKEDPPEEFWRTLVADRGPNGQNPPSYYRRACRESMLKVSLGNPSNDGNPLDTSQMIDLRTLLHHCRISSKGASSHLEQVLIENKGQPYWLGESGCTARRPDMHLVWMQCTHCSSRAYQVSRTDQEGT</sequence>
<accession>A0A2J6QNR0</accession>
<proteinExistence type="predicted"/>
<name>A0A2J6QNR0_9HELO</name>
<evidence type="ECO:0000313" key="1">
    <source>
        <dbReference type="EMBL" id="PMD27899.1"/>
    </source>
</evidence>
<protein>
    <submittedName>
        <fullName evidence="1">Uncharacterized protein</fullName>
    </submittedName>
</protein>
<dbReference type="AlphaFoldDB" id="A0A2J6QNR0"/>
<reference evidence="1 2" key="1">
    <citation type="submission" date="2016-05" db="EMBL/GenBank/DDBJ databases">
        <title>A degradative enzymes factory behind the ericoid mycorrhizal symbiosis.</title>
        <authorList>
            <consortium name="DOE Joint Genome Institute"/>
            <person name="Martino E."/>
            <person name="Morin E."/>
            <person name="Grelet G."/>
            <person name="Kuo A."/>
            <person name="Kohler A."/>
            <person name="Daghino S."/>
            <person name="Barry K."/>
            <person name="Choi C."/>
            <person name="Cichocki N."/>
            <person name="Clum A."/>
            <person name="Copeland A."/>
            <person name="Hainaut M."/>
            <person name="Haridas S."/>
            <person name="Labutti K."/>
            <person name="Lindquist E."/>
            <person name="Lipzen A."/>
            <person name="Khouja H.-R."/>
            <person name="Murat C."/>
            <person name="Ohm R."/>
            <person name="Olson A."/>
            <person name="Spatafora J."/>
            <person name="Veneault-Fourrey C."/>
            <person name="Henrissat B."/>
            <person name="Grigoriev I."/>
            <person name="Martin F."/>
            <person name="Perotto S."/>
        </authorList>
    </citation>
    <scope>NUCLEOTIDE SEQUENCE [LARGE SCALE GENOMIC DNA]</scope>
    <source>
        <strain evidence="1 2">UAMH 7357</strain>
    </source>
</reference>